<name>A0ABD3T0U7_9LAMI</name>
<keyword evidence="4" id="KW-0433">Leucine-rich repeat</keyword>
<evidence type="ECO:0000256" key="10">
    <source>
        <dbReference type="ARBA" id="ARBA00023170"/>
    </source>
</evidence>
<dbReference type="SUPFAM" id="SSF52058">
    <property type="entry name" value="L domain-like"/>
    <property type="match status" value="3"/>
</dbReference>
<keyword evidence="6 13" id="KW-0732">Signal</keyword>
<keyword evidence="7" id="KW-0677">Repeat</keyword>
<evidence type="ECO:0000256" key="9">
    <source>
        <dbReference type="ARBA" id="ARBA00023136"/>
    </source>
</evidence>
<keyword evidence="11" id="KW-0325">Glycoprotein</keyword>
<dbReference type="EMBL" id="JBJXBP010000005">
    <property type="protein sequence ID" value="KAL3830200.1"/>
    <property type="molecule type" value="Genomic_DNA"/>
</dbReference>
<dbReference type="Pfam" id="PF13855">
    <property type="entry name" value="LRR_8"/>
    <property type="match status" value="5"/>
</dbReference>
<evidence type="ECO:0000256" key="7">
    <source>
        <dbReference type="ARBA" id="ARBA00022737"/>
    </source>
</evidence>
<keyword evidence="3" id="KW-1003">Cell membrane</keyword>
<evidence type="ECO:0000256" key="2">
    <source>
        <dbReference type="ARBA" id="ARBA00009592"/>
    </source>
</evidence>
<dbReference type="InterPro" id="IPR013210">
    <property type="entry name" value="LRR_N_plant-typ"/>
</dbReference>
<dbReference type="PROSITE" id="PS51450">
    <property type="entry name" value="LRR"/>
    <property type="match status" value="3"/>
</dbReference>
<evidence type="ECO:0000256" key="12">
    <source>
        <dbReference type="SAM" id="Phobius"/>
    </source>
</evidence>
<dbReference type="PANTHER" id="PTHR48061">
    <property type="entry name" value="LEUCINE-RICH REPEAT RECEPTOR PROTEIN KINASE EMS1-LIKE-RELATED"/>
    <property type="match status" value="1"/>
</dbReference>
<evidence type="ECO:0000256" key="1">
    <source>
        <dbReference type="ARBA" id="ARBA00004251"/>
    </source>
</evidence>
<dbReference type="FunFam" id="3.80.10.10:FF:000041">
    <property type="entry name" value="LRR receptor-like serine/threonine-protein kinase ERECTA"/>
    <property type="match status" value="1"/>
</dbReference>
<evidence type="ECO:0000256" key="5">
    <source>
        <dbReference type="ARBA" id="ARBA00022692"/>
    </source>
</evidence>
<dbReference type="PRINTS" id="PR00019">
    <property type="entry name" value="LEURICHRPT"/>
</dbReference>
<gene>
    <name evidence="15" type="ORF">ACJIZ3_019002</name>
</gene>
<feature type="domain" description="Leucine-rich repeat-containing N-terminal plant-type" evidence="14">
    <location>
        <begin position="25"/>
        <end position="67"/>
    </location>
</feature>
<evidence type="ECO:0000313" key="15">
    <source>
        <dbReference type="EMBL" id="KAL3830200.1"/>
    </source>
</evidence>
<evidence type="ECO:0000259" key="14">
    <source>
        <dbReference type="Pfam" id="PF08263"/>
    </source>
</evidence>
<feature type="transmembrane region" description="Helical" evidence="12">
    <location>
        <begin position="987"/>
        <end position="1008"/>
    </location>
</feature>
<evidence type="ECO:0000256" key="8">
    <source>
        <dbReference type="ARBA" id="ARBA00022989"/>
    </source>
</evidence>
<evidence type="ECO:0000256" key="6">
    <source>
        <dbReference type="ARBA" id="ARBA00022729"/>
    </source>
</evidence>
<dbReference type="SMART" id="SM00369">
    <property type="entry name" value="LRR_TYP"/>
    <property type="match status" value="8"/>
</dbReference>
<dbReference type="InterPro" id="IPR046956">
    <property type="entry name" value="RLP23-like"/>
</dbReference>
<dbReference type="AlphaFoldDB" id="A0ABD3T0U7"/>
<keyword evidence="5 12" id="KW-0812">Transmembrane</keyword>
<evidence type="ECO:0000256" key="13">
    <source>
        <dbReference type="SAM" id="SignalP"/>
    </source>
</evidence>
<dbReference type="Proteomes" id="UP001634393">
    <property type="component" value="Unassembled WGS sequence"/>
</dbReference>
<keyword evidence="16" id="KW-1185">Reference proteome</keyword>
<dbReference type="InterPro" id="IPR003591">
    <property type="entry name" value="Leu-rich_rpt_typical-subtyp"/>
</dbReference>
<comment type="caution">
    <text evidence="15">The sequence shown here is derived from an EMBL/GenBank/DDBJ whole genome shotgun (WGS) entry which is preliminary data.</text>
</comment>
<comment type="subcellular location">
    <subcellularLocation>
        <location evidence="1">Cell membrane</location>
        <topology evidence="1">Single-pass type I membrane protein</topology>
    </subcellularLocation>
</comment>
<sequence>MRILVLSWLLLIQILSVSLVSSQCLNDQRSLLLQLKNNLIFNSSSSTKLVHWNQNVDCCNWNGIACDSSGHVISLELDNESINGGIENSTTLFSFQYLERLNLAYNSFIHTQIPKQLVNLTRLAYLNFSNAGFIGQIPLEISKIRSLVSLDLSSQFQVVVPLKLEDPNLEILVQNLTGLKELYLDGVEISNHTKDWWGSLSQSLPNLRNLSLRNCDLSGSLNPTLTQLQSLSVLRLDRNNLSTIVPDFFANFRNLTVLTLSFCYLQGSFPETIFQVPSLQYLDLSNNTFLKGKIPEFPFRGSFRTIVLRSSSFSGSLPDSISNLSMLSIIDLSNCNFTGSIPYTIANLMELSYLDFSVNFFFGSIPVFRMSKKLAYIDLSRNSINGSLLSANFEGLSNLSYLNLRYNSLTGSIPRSLFSLPSLKRVLLSNNKFSDQVDEFSTMNSYNLETLDLSSNELQGSIPQSLFKLERLKVLSLSFNFFNGTIELEKLQNLRNLTTLDLSYNNLSVVVRSNNNSEMPQFPNLSRLSLASCNLHEFPYLMKQTKLTYLDLSNNKITGEIPSWIWDMRLVHLNVSYNSLVDLQKPCNINSSGLSVLDLHSNKLRGKLPLPPAYAIYVDYSSNNFQETIPFGIGNFTSFVSLANNNLTGVIPTSLCNASYLQVLDLSGNFLSGGIPPCLLQNIETLGVLNLGRNNIGGDIPDTFPANCGLKTLDLSKNNLEGKIPTSLANCKLLEVMNVGNNYINDGFPCMMKNSSSLRVLVLRSNKFHGDIICPRVDQSWPNLQIIDIAFNSFTGNLFPKCIESWKGMSLDNNAQDHLRFNFLDLNKFYYQDTVTVTIKALEMELLKILTVFTSIDFSSNNFEGEIPETIGQLSSLYVLNLSHNSFTGTIPKSIGNLRQLGSLDLSRNQLTGEIPEELTSLTFLSVLNLSYNKLVGMIPSGSQFQTFSLTSYEGNTGLCGFPLNTSCDPMSNLTPDSVKVAFDWEFIFTGLGYGVGAALVMAPVAFCKEWRVKCYKHMDRFLKLIYPRYGINYVRYDTKDEATENKEDESTDDDDDGIEAYNGDKLSLGKYCIFCSKLDIQIKKVIHNHKCTCHYSPNIFSSSSSSASSLLVVYHQKF</sequence>
<dbReference type="InterPro" id="IPR032675">
    <property type="entry name" value="LRR_dom_sf"/>
</dbReference>
<accession>A0ABD3T0U7</accession>
<evidence type="ECO:0000256" key="4">
    <source>
        <dbReference type="ARBA" id="ARBA00022614"/>
    </source>
</evidence>
<comment type="similarity">
    <text evidence="2">Belongs to the RLP family.</text>
</comment>
<evidence type="ECO:0000313" key="16">
    <source>
        <dbReference type="Proteomes" id="UP001634393"/>
    </source>
</evidence>
<dbReference type="GO" id="GO:0051707">
    <property type="term" value="P:response to other organism"/>
    <property type="evidence" value="ECO:0007669"/>
    <property type="project" value="UniProtKB-ARBA"/>
</dbReference>
<dbReference type="Pfam" id="PF08263">
    <property type="entry name" value="LRRNT_2"/>
    <property type="match status" value="1"/>
</dbReference>
<dbReference type="GO" id="GO:0006952">
    <property type="term" value="P:defense response"/>
    <property type="evidence" value="ECO:0007669"/>
    <property type="project" value="UniProtKB-ARBA"/>
</dbReference>
<keyword evidence="9 12" id="KW-0472">Membrane</keyword>
<reference evidence="15 16" key="1">
    <citation type="submission" date="2024-12" db="EMBL/GenBank/DDBJ databases">
        <title>The unique morphological basis and parallel evolutionary history of personate flowers in Penstemon.</title>
        <authorList>
            <person name="Depatie T.H."/>
            <person name="Wessinger C.A."/>
        </authorList>
    </citation>
    <scope>NUCLEOTIDE SEQUENCE [LARGE SCALE GENOMIC DNA]</scope>
    <source>
        <strain evidence="15">WTNN_2</strain>
        <tissue evidence="15">Leaf</tissue>
    </source>
</reference>
<dbReference type="GO" id="GO:0005886">
    <property type="term" value="C:plasma membrane"/>
    <property type="evidence" value="ECO:0007669"/>
    <property type="project" value="UniProtKB-SubCell"/>
</dbReference>
<feature type="signal peptide" evidence="13">
    <location>
        <begin position="1"/>
        <end position="22"/>
    </location>
</feature>
<dbReference type="FunFam" id="3.80.10.10:FF:000213">
    <property type="entry name" value="Tyrosine-sulfated glycopeptide receptor 1"/>
    <property type="match status" value="2"/>
</dbReference>
<feature type="chain" id="PRO_5044800876" description="Leucine-rich repeat-containing N-terminal plant-type domain-containing protein" evidence="13">
    <location>
        <begin position="23"/>
        <end position="1119"/>
    </location>
</feature>
<keyword evidence="10" id="KW-0675">Receptor</keyword>
<dbReference type="PANTHER" id="PTHR48061:SF2">
    <property type="entry name" value="RECEPTOR LIKE PROTEIN 30-LIKE"/>
    <property type="match status" value="1"/>
</dbReference>
<protein>
    <recommendedName>
        <fullName evidence="14">Leucine-rich repeat-containing N-terminal plant-type domain-containing protein</fullName>
    </recommendedName>
</protein>
<dbReference type="Pfam" id="PF00560">
    <property type="entry name" value="LRR_1"/>
    <property type="match status" value="4"/>
</dbReference>
<proteinExistence type="inferred from homology"/>
<organism evidence="15 16">
    <name type="scientific">Penstemon smallii</name>
    <dbReference type="NCBI Taxonomy" id="265156"/>
    <lineage>
        <taxon>Eukaryota</taxon>
        <taxon>Viridiplantae</taxon>
        <taxon>Streptophyta</taxon>
        <taxon>Embryophyta</taxon>
        <taxon>Tracheophyta</taxon>
        <taxon>Spermatophyta</taxon>
        <taxon>Magnoliopsida</taxon>
        <taxon>eudicotyledons</taxon>
        <taxon>Gunneridae</taxon>
        <taxon>Pentapetalae</taxon>
        <taxon>asterids</taxon>
        <taxon>lamiids</taxon>
        <taxon>Lamiales</taxon>
        <taxon>Plantaginaceae</taxon>
        <taxon>Cheloneae</taxon>
        <taxon>Penstemon</taxon>
    </lineage>
</organism>
<evidence type="ECO:0000256" key="3">
    <source>
        <dbReference type="ARBA" id="ARBA00022475"/>
    </source>
</evidence>
<dbReference type="Gene3D" id="3.80.10.10">
    <property type="entry name" value="Ribonuclease Inhibitor"/>
    <property type="match status" value="7"/>
</dbReference>
<evidence type="ECO:0000256" key="11">
    <source>
        <dbReference type="ARBA" id="ARBA00023180"/>
    </source>
</evidence>
<dbReference type="InterPro" id="IPR001611">
    <property type="entry name" value="Leu-rich_rpt"/>
</dbReference>
<keyword evidence="8 12" id="KW-1133">Transmembrane helix</keyword>